<dbReference type="HOGENOM" id="CLU_2930428_0_0_3"/>
<dbReference type="AlphaFoldDB" id="B0C7Z7"/>
<dbReference type="Proteomes" id="UP000000268">
    <property type="component" value="Chromosome"/>
</dbReference>
<reference evidence="1 2" key="1">
    <citation type="journal article" date="2008" name="Proc. Natl. Acad. Sci. U.S.A.">
        <title>Niche adaptation and genome expansion in the chlorophyll d-producing cyanobacterium Acaryochloris marina.</title>
        <authorList>
            <person name="Swingley W.D."/>
            <person name="Chen M."/>
            <person name="Cheung P.C."/>
            <person name="Conrad A.L."/>
            <person name="Dejesa L.C."/>
            <person name="Hao J."/>
            <person name="Honchak B.M."/>
            <person name="Karbach L.E."/>
            <person name="Kurdoglu A."/>
            <person name="Lahiri S."/>
            <person name="Mastrian S.D."/>
            <person name="Miyashita H."/>
            <person name="Page L."/>
            <person name="Ramakrishna P."/>
            <person name="Satoh S."/>
            <person name="Sattley W.M."/>
            <person name="Shimada Y."/>
            <person name="Taylor H.L."/>
            <person name="Tomo T."/>
            <person name="Tsuchiya T."/>
            <person name="Wang Z.T."/>
            <person name="Raymond J."/>
            <person name="Mimuro M."/>
            <person name="Blankenship R.E."/>
            <person name="Touchman J.W."/>
        </authorList>
    </citation>
    <scope>NUCLEOTIDE SEQUENCE [LARGE SCALE GENOMIC DNA]</scope>
    <source>
        <strain evidence="2">MBIC 11017</strain>
    </source>
</reference>
<organism evidence="1 2">
    <name type="scientific">Acaryochloris marina (strain MBIC 11017)</name>
    <dbReference type="NCBI Taxonomy" id="329726"/>
    <lineage>
        <taxon>Bacteria</taxon>
        <taxon>Bacillati</taxon>
        <taxon>Cyanobacteriota</taxon>
        <taxon>Cyanophyceae</taxon>
        <taxon>Acaryochloridales</taxon>
        <taxon>Acaryochloridaceae</taxon>
        <taxon>Acaryochloris</taxon>
    </lineage>
</organism>
<name>B0C7Z7_ACAM1</name>
<protein>
    <submittedName>
        <fullName evidence="1">Uncharacterized protein</fullName>
    </submittedName>
</protein>
<dbReference type="eggNOG" id="COG1988">
    <property type="taxonomic scope" value="Bacteria"/>
</dbReference>
<accession>B0C7Z7</accession>
<keyword evidence="2" id="KW-1185">Reference proteome</keyword>
<dbReference type="KEGG" id="amr:AM1_2678"/>
<sequence length="60" mass="6760">MGVPKGVLGSVGEKGRRYLMIASIRGRNAIIQKRIDESFEVIKSLTQNDLLVKDEHETVY</sequence>
<dbReference type="EMBL" id="CP000828">
    <property type="protein sequence ID" value="ABW27681.1"/>
    <property type="molecule type" value="Genomic_DNA"/>
</dbReference>
<proteinExistence type="predicted"/>
<evidence type="ECO:0000313" key="2">
    <source>
        <dbReference type="Proteomes" id="UP000000268"/>
    </source>
</evidence>
<gene>
    <name evidence="1" type="ordered locus">AM1_2678</name>
</gene>
<evidence type="ECO:0000313" key="1">
    <source>
        <dbReference type="EMBL" id="ABW27681.1"/>
    </source>
</evidence>